<evidence type="ECO:0008006" key="2">
    <source>
        <dbReference type="Google" id="ProtNLM"/>
    </source>
</evidence>
<dbReference type="EMBL" id="CACVAV010000004">
    <property type="protein sequence ID" value="CAA6800114.1"/>
    <property type="molecule type" value="Genomic_DNA"/>
</dbReference>
<reference evidence="1" key="1">
    <citation type="submission" date="2020-01" db="EMBL/GenBank/DDBJ databases">
        <authorList>
            <person name="Meier V. D."/>
            <person name="Meier V D."/>
        </authorList>
    </citation>
    <scope>NUCLEOTIDE SEQUENCE</scope>
    <source>
        <strain evidence="1">HLG_WM_MAG_08</strain>
    </source>
</reference>
<organism evidence="1">
    <name type="scientific">uncultured Thiotrichaceae bacterium</name>
    <dbReference type="NCBI Taxonomy" id="298394"/>
    <lineage>
        <taxon>Bacteria</taxon>
        <taxon>Pseudomonadati</taxon>
        <taxon>Pseudomonadota</taxon>
        <taxon>Gammaproteobacteria</taxon>
        <taxon>Thiotrichales</taxon>
        <taxon>Thiotrichaceae</taxon>
        <taxon>environmental samples</taxon>
    </lineage>
</organism>
<proteinExistence type="predicted"/>
<accession>A0A6S6S417</accession>
<evidence type="ECO:0000313" key="1">
    <source>
        <dbReference type="EMBL" id="CAA6800114.1"/>
    </source>
</evidence>
<sequence>MKFSELTSRFSVLKEKYDGKNNIKIKDLTKLKQLLVEREQRYQEKLATGLSERKREKIKLRMRVLEAQKKKVDKLLVG</sequence>
<dbReference type="AlphaFoldDB" id="A0A6S6S417"/>
<name>A0A6S6S417_9GAMM</name>
<protein>
    <recommendedName>
        <fullName evidence="2">50S ribosomal protein L29</fullName>
    </recommendedName>
</protein>
<gene>
    <name evidence="1" type="ORF">HELGO_WM27693</name>
</gene>